<evidence type="ECO:0000256" key="3">
    <source>
        <dbReference type="ARBA" id="ARBA00022723"/>
    </source>
</evidence>
<evidence type="ECO:0000256" key="1">
    <source>
        <dbReference type="ARBA" id="ARBA00004651"/>
    </source>
</evidence>
<dbReference type="Proteomes" id="UP000054359">
    <property type="component" value="Unassembled WGS sequence"/>
</dbReference>
<dbReference type="PANTHER" id="PTHR11616">
    <property type="entry name" value="SODIUM/CHLORIDE DEPENDENT TRANSPORTER"/>
    <property type="match status" value="1"/>
</dbReference>
<dbReference type="Pfam" id="PF00209">
    <property type="entry name" value="SNF"/>
    <property type="match status" value="1"/>
</dbReference>
<keyword evidence="4" id="KW-0532">Neurotransmitter transport</keyword>
<evidence type="ECO:0000256" key="4">
    <source>
        <dbReference type="ARBA" id="ARBA00022775"/>
    </source>
</evidence>
<keyword evidence="7" id="KW-1015">Disulfide bond</keyword>
<dbReference type="GO" id="GO:0015378">
    <property type="term" value="F:sodium:chloride symporter activity"/>
    <property type="evidence" value="ECO:0007669"/>
    <property type="project" value="UniProtKB-ARBA"/>
</dbReference>
<dbReference type="InterPro" id="IPR000175">
    <property type="entry name" value="Na/ntran_symport"/>
</dbReference>
<dbReference type="STRING" id="407821.A0A087TRN6"/>
<evidence type="ECO:0000256" key="2">
    <source>
        <dbReference type="ARBA" id="ARBA00022475"/>
    </source>
</evidence>
<reference evidence="10 11" key="1">
    <citation type="submission" date="2013-11" db="EMBL/GenBank/DDBJ databases">
        <title>Genome sequencing of Stegodyphus mimosarum.</title>
        <authorList>
            <person name="Bechsgaard J."/>
        </authorList>
    </citation>
    <scope>NUCLEOTIDE SEQUENCE [LARGE SCALE GENOMIC DNA]</scope>
</reference>
<keyword evidence="11" id="KW-1185">Reference proteome</keyword>
<dbReference type="EMBL" id="KK116433">
    <property type="protein sequence ID" value="KFM67775.1"/>
    <property type="molecule type" value="Genomic_DNA"/>
</dbReference>
<keyword evidence="2" id="KW-1003">Cell membrane</keyword>
<dbReference type="OrthoDB" id="6581954at2759"/>
<name>A0A087TRN6_STEMI</name>
<dbReference type="GO" id="GO:0008504">
    <property type="term" value="F:monoamine transmembrane transporter activity"/>
    <property type="evidence" value="ECO:0007669"/>
    <property type="project" value="UniProtKB-ARBA"/>
</dbReference>
<evidence type="ECO:0000256" key="6">
    <source>
        <dbReference type="ARBA" id="ARBA00023053"/>
    </source>
</evidence>
<dbReference type="PROSITE" id="PS50267">
    <property type="entry name" value="NA_NEUROTRAN_SYMP_3"/>
    <property type="match status" value="1"/>
</dbReference>
<evidence type="ECO:0000256" key="8">
    <source>
        <dbReference type="ARBA" id="ARBA00023180"/>
    </source>
</evidence>
<feature type="transmembrane region" description="Helical" evidence="9">
    <location>
        <begin position="20"/>
        <end position="42"/>
    </location>
</feature>
<evidence type="ECO:0000256" key="5">
    <source>
        <dbReference type="ARBA" id="ARBA00022847"/>
    </source>
</evidence>
<keyword evidence="9" id="KW-0812">Transmembrane</keyword>
<feature type="non-terminal residue" evidence="10">
    <location>
        <position position="82"/>
    </location>
</feature>
<dbReference type="GO" id="GO:0015850">
    <property type="term" value="P:organic hydroxy compound transport"/>
    <property type="evidence" value="ECO:0007669"/>
    <property type="project" value="UniProtKB-ARBA"/>
</dbReference>
<dbReference type="GO" id="GO:0046872">
    <property type="term" value="F:metal ion binding"/>
    <property type="evidence" value="ECO:0007669"/>
    <property type="project" value="UniProtKB-KW"/>
</dbReference>
<dbReference type="PANTHER" id="PTHR11616:SF320">
    <property type="entry name" value="SODIUM-DEPENDENT NORADRENALINE TRANSPORTER"/>
    <property type="match status" value="1"/>
</dbReference>
<comment type="subcellular location">
    <subcellularLocation>
        <location evidence="1">Cell membrane</location>
        <topology evidence="1">Multi-pass membrane protein</topology>
    </subcellularLocation>
</comment>
<keyword evidence="3" id="KW-0479">Metal-binding</keyword>
<evidence type="ECO:0000256" key="7">
    <source>
        <dbReference type="ARBA" id="ARBA00023157"/>
    </source>
</evidence>
<dbReference type="GO" id="GO:0005886">
    <property type="term" value="C:plasma membrane"/>
    <property type="evidence" value="ECO:0007669"/>
    <property type="project" value="UniProtKB-SubCell"/>
</dbReference>
<dbReference type="GO" id="GO:0006865">
    <property type="term" value="P:amino acid transport"/>
    <property type="evidence" value="ECO:0007669"/>
    <property type="project" value="TreeGrafter"/>
</dbReference>
<protein>
    <submittedName>
        <fullName evidence="10">Sodium-and chloride-dependent GABA transporter 2</fullName>
    </submittedName>
</protein>
<keyword evidence="5" id="KW-0769">Symport</keyword>
<dbReference type="AlphaFoldDB" id="A0A087TRN6"/>
<proteinExistence type="predicted"/>
<dbReference type="GO" id="GO:0006836">
    <property type="term" value="P:neurotransmitter transport"/>
    <property type="evidence" value="ECO:0007669"/>
    <property type="project" value="UniProtKB-KW"/>
</dbReference>
<evidence type="ECO:0000256" key="9">
    <source>
        <dbReference type="SAM" id="Phobius"/>
    </source>
</evidence>
<gene>
    <name evidence="10" type="ORF">X975_09642</name>
</gene>
<keyword evidence="6" id="KW-0915">Sodium</keyword>
<keyword evidence="5" id="KW-0813">Transport</keyword>
<sequence length="82" mass="9581">MVQYQPLSYIGYKYPAWGEFIGWLLGLSSMLCIPSYALYKYFTTAGTFKERMKKLCRPDINIQEEIRQRKIREDGMSSVTAV</sequence>
<keyword evidence="8" id="KW-0325">Glycoprotein</keyword>
<organism evidence="10 11">
    <name type="scientific">Stegodyphus mimosarum</name>
    <name type="common">African social velvet spider</name>
    <dbReference type="NCBI Taxonomy" id="407821"/>
    <lineage>
        <taxon>Eukaryota</taxon>
        <taxon>Metazoa</taxon>
        <taxon>Ecdysozoa</taxon>
        <taxon>Arthropoda</taxon>
        <taxon>Chelicerata</taxon>
        <taxon>Arachnida</taxon>
        <taxon>Araneae</taxon>
        <taxon>Araneomorphae</taxon>
        <taxon>Entelegynae</taxon>
        <taxon>Eresoidea</taxon>
        <taxon>Eresidae</taxon>
        <taxon>Stegodyphus</taxon>
    </lineage>
</organism>
<accession>A0A087TRN6</accession>
<evidence type="ECO:0000313" key="10">
    <source>
        <dbReference type="EMBL" id="KFM67775.1"/>
    </source>
</evidence>
<evidence type="ECO:0000313" key="11">
    <source>
        <dbReference type="Proteomes" id="UP000054359"/>
    </source>
</evidence>
<keyword evidence="9" id="KW-0472">Membrane</keyword>
<keyword evidence="9" id="KW-1133">Transmembrane helix</keyword>